<dbReference type="SMART" id="SM00418">
    <property type="entry name" value="HTH_ARSR"/>
    <property type="match status" value="1"/>
</dbReference>
<dbReference type="OrthoDB" id="259423at2"/>
<gene>
    <name evidence="3" type="ordered locus">Isop_3225</name>
</gene>
<organism evidence="3 4">
    <name type="scientific">Isosphaera pallida (strain ATCC 43644 / DSM 9630 / IS1B)</name>
    <dbReference type="NCBI Taxonomy" id="575540"/>
    <lineage>
        <taxon>Bacteria</taxon>
        <taxon>Pseudomonadati</taxon>
        <taxon>Planctomycetota</taxon>
        <taxon>Planctomycetia</taxon>
        <taxon>Isosphaerales</taxon>
        <taxon>Isosphaeraceae</taxon>
        <taxon>Isosphaera</taxon>
    </lineage>
</organism>
<dbReference type="Gene3D" id="1.10.10.10">
    <property type="entry name" value="Winged helix-like DNA-binding domain superfamily/Winged helix DNA-binding domain"/>
    <property type="match status" value="1"/>
</dbReference>
<dbReference type="eggNOG" id="COG2345">
    <property type="taxonomic scope" value="Bacteria"/>
</dbReference>
<dbReference type="PRINTS" id="PR00033">
    <property type="entry name" value="HTHASNC"/>
</dbReference>
<dbReference type="Proteomes" id="UP000008631">
    <property type="component" value="Chromosome"/>
</dbReference>
<dbReference type="KEGG" id="ipa:Isop_3225"/>
<dbReference type="SUPFAM" id="SSF46785">
    <property type="entry name" value="Winged helix' DNA-binding domain"/>
    <property type="match status" value="1"/>
</dbReference>
<dbReference type="EMBL" id="CP002353">
    <property type="protein sequence ID" value="ADV63787.1"/>
    <property type="molecule type" value="Genomic_DNA"/>
</dbReference>
<evidence type="ECO:0000256" key="1">
    <source>
        <dbReference type="SAM" id="MobiDB-lite"/>
    </source>
</evidence>
<dbReference type="InterPro" id="IPR000485">
    <property type="entry name" value="AsnC-type_HTH_dom"/>
</dbReference>
<evidence type="ECO:0000313" key="4">
    <source>
        <dbReference type="Proteomes" id="UP000008631"/>
    </source>
</evidence>
<reference evidence="3 4" key="2">
    <citation type="journal article" date="2011" name="Stand. Genomic Sci.">
        <title>Complete genome sequence of Isosphaera pallida type strain (IS1B).</title>
        <authorList>
            <consortium name="US DOE Joint Genome Institute (JGI-PGF)"/>
            <person name="Goker M."/>
            <person name="Cleland D."/>
            <person name="Saunders E."/>
            <person name="Lapidus A."/>
            <person name="Nolan M."/>
            <person name="Lucas S."/>
            <person name="Hammon N."/>
            <person name="Deshpande S."/>
            <person name="Cheng J.F."/>
            <person name="Tapia R."/>
            <person name="Han C."/>
            <person name="Goodwin L."/>
            <person name="Pitluck S."/>
            <person name="Liolios K."/>
            <person name="Pagani I."/>
            <person name="Ivanova N."/>
            <person name="Mavromatis K."/>
            <person name="Pati A."/>
            <person name="Chen A."/>
            <person name="Palaniappan K."/>
            <person name="Land M."/>
            <person name="Hauser L."/>
            <person name="Chang Y.J."/>
            <person name="Jeffries C.D."/>
            <person name="Detter J.C."/>
            <person name="Beck B."/>
            <person name="Woyke T."/>
            <person name="Bristow J."/>
            <person name="Eisen J.A."/>
            <person name="Markowitz V."/>
            <person name="Hugenholtz P."/>
            <person name="Kyrpides N.C."/>
            <person name="Klenk H.P."/>
        </authorList>
    </citation>
    <scope>NUCLEOTIDE SEQUENCE [LARGE SCALE GENOMIC DNA]</scope>
    <source>
        <strain evidence="4">ATCC 43644 / DSM 9630 / IS1B</strain>
    </source>
</reference>
<dbReference type="STRING" id="575540.Isop_3225"/>
<feature type="domain" description="HTH arsR-type" evidence="2">
    <location>
        <begin position="1"/>
        <end position="79"/>
    </location>
</feature>
<reference key="1">
    <citation type="submission" date="2010-11" db="EMBL/GenBank/DDBJ databases">
        <title>The complete sequence of chromosome of Isophaera pallida ATCC 43644.</title>
        <authorList>
            <consortium name="US DOE Joint Genome Institute (JGI-PGF)"/>
            <person name="Lucas S."/>
            <person name="Copeland A."/>
            <person name="Lapidus A."/>
            <person name="Bruce D."/>
            <person name="Goodwin L."/>
            <person name="Pitluck S."/>
            <person name="Kyrpides N."/>
            <person name="Mavromatis K."/>
            <person name="Pagani I."/>
            <person name="Ivanova N."/>
            <person name="Saunders E."/>
            <person name="Brettin T."/>
            <person name="Detter J.C."/>
            <person name="Han C."/>
            <person name="Tapia R."/>
            <person name="Land M."/>
            <person name="Hauser L."/>
            <person name="Markowitz V."/>
            <person name="Cheng J.-F."/>
            <person name="Hugenholtz P."/>
            <person name="Woyke T."/>
            <person name="Wu D."/>
            <person name="Eisen J.A."/>
        </authorList>
    </citation>
    <scope>NUCLEOTIDE SEQUENCE</scope>
    <source>
        <strain>ATCC 43644</strain>
    </source>
</reference>
<keyword evidence="4" id="KW-1185">Reference proteome</keyword>
<protein>
    <submittedName>
        <fullName evidence="3">Transcriptional regulator</fullName>
    </submittedName>
</protein>
<evidence type="ECO:0000259" key="2">
    <source>
        <dbReference type="SMART" id="SM00418"/>
    </source>
</evidence>
<name>E8R4J2_ISOPI</name>
<dbReference type="InParanoid" id="E8R4J2"/>
<dbReference type="InterPro" id="IPR011991">
    <property type="entry name" value="ArsR-like_HTH"/>
</dbReference>
<dbReference type="GO" id="GO:0043565">
    <property type="term" value="F:sequence-specific DNA binding"/>
    <property type="evidence" value="ECO:0007669"/>
    <property type="project" value="InterPro"/>
</dbReference>
<dbReference type="RefSeq" id="WP_013566075.1">
    <property type="nucleotide sequence ID" value="NC_014962.1"/>
</dbReference>
<dbReference type="CDD" id="cd00090">
    <property type="entry name" value="HTH_ARSR"/>
    <property type="match status" value="1"/>
</dbReference>
<feature type="region of interest" description="Disordered" evidence="1">
    <location>
        <begin position="213"/>
        <end position="280"/>
    </location>
</feature>
<dbReference type="GO" id="GO:0003700">
    <property type="term" value="F:DNA-binding transcription factor activity"/>
    <property type="evidence" value="ECO:0007669"/>
    <property type="project" value="InterPro"/>
</dbReference>
<dbReference type="InterPro" id="IPR036390">
    <property type="entry name" value="WH_DNA-bd_sf"/>
</dbReference>
<accession>E8R4J2</accession>
<proteinExistence type="predicted"/>
<sequence>MSDSSDRAILDLLRRRGSLTIEELIRELGITATAVRHRLNKLMGEGLIEKTIERGGRGRPRHVYQASAEAQRTLGQNYGDLAKVLWEVVRADVADPKLRGLLFRAIIERLADHYRAFVPDRGDLDRRMSDLRSLLAVQGVEVEVIAEAVGGSDLPVLRQHSCPYHDLAEADPVICALERKIFEKVLGHGLTLRQSRQGAHRVCEFVPKSEVRGEAGAPVPSSCGSSPTLNEDAPLQLHHPADVAEESKRETPPDPTRPQLPRGRSRARSRADSSQVKTSA</sequence>
<dbReference type="InterPro" id="IPR001845">
    <property type="entry name" value="HTH_ArsR_DNA-bd_dom"/>
</dbReference>
<dbReference type="Pfam" id="PF13412">
    <property type="entry name" value="HTH_24"/>
    <property type="match status" value="1"/>
</dbReference>
<dbReference type="HOGENOM" id="CLU_078469_3_0_0"/>
<feature type="compositionally biased region" description="Basic and acidic residues" evidence="1">
    <location>
        <begin position="239"/>
        <end position="252"/>
    </location>
</feature>
<dbReference type="AlphaFoldDB" id="E8R4J2"/>
<dbReference type="InterPro" id="IPR036388">
    <property type="entry name" value="WH-like_DNA-bd_sf"/>
</dbReference>
<evidence type="ECO:0000313" key="3">
    <source>
        <dbReference type="EMBL" id="ADV63787.1"/>
    </source>
</evidence>